<name>A0A813DZA1_POLGL</name>
<feature type="non-terminal residue" evidence="1">
    <location>
        <position position="1"/>
    </location>
</feature>
<accession>A0A813DZA1</accession>
<proteinExistence type="predicted"/>
<gene>
    <name evidence="1" type="ORF">PGLA1383_LOCUS12610</name>
</gene>
<dbReference type="Proteomes" id="UP000654075">
    <property type="component" value="Unassembled WGS sequence"/>
</dbReference>
<protein>
    <submittedName>
        <fullName evidence="1">Uncharacterized protein</fullName>
    </submittedName>
</protein>
<dbReference type="EMBL" id="CAJNNV010006761">
    <property type="protein sequence ID" value="CAE8594034.1"/>
    <property type="molecule type" value="Genomic_DNA"/>
</dbReference>
<organism evidence="1 2">
    <name type="scientific">Polarella glacialis</name>
    <name type="common">Dinoflagellate</name>
    <dbReference type="NCBI Taxonomy" id="89957"/>
    <lineage>
        <taxon>Eukaryota</taxon>
        <taxon>Sar</taxon>
        <taxon>Alveolata</taxon>
        <taxon>Dinophyceae</taxon>
        <taxon>Suessiales</taxon>
        <taxon>Suessiaceae</taxon>
        <taxon>Polarella</taxon>
    </lineage>
</organism>
<reference evidence="1" key="1">
    <citation type="submission" date="2021-02" db="EMBL/GenBank/DDBJ databases">
        <authorList>
            <person name="Dougan E. K."/>
            <person name="Rhodes N."/>
            <person name="Thang M."/>
            <person name="Chan C."/>
        </authorList>
    </citation>
    <scope>NUCLEOTIDE SEQUENCE</scope>
</reference>
<keyword evidence="2" id="KW-1185">Reference proteome</keyword>
<dbReference type="AlphaFoldDB" id="A0A813DZA1"/>
<sequence>PGMVPDRSASSGALLLGSSSRLRLGKQFRITGMTRKQELNGAACSVVKDSQDEFGRVYVQLRSSNGKGQVLKVLASCLEPDEDGEDSSLPTWMPRGFESHDPLGSSCWSATGMRVGFIGFGLIHEKCLSQSTSLKLPPPSGDLRSRNNELGHKGFRRNALGNYLAQAPPDF</sequence>
<comment type="caution">
    <text evidence="1">The sequence shown here is derived from an EMBL/GenBank/DDBJ whole genome shotgun (WGS) entry which is preliminary data.</text>
</comment>
<evidence type="ECO:0000313" key="2">
    <source>
        <dbReference type="Proteomes" id="UP000654075"/>
    </source>
</evidence>
<evidence type="ECO:0000313" key="1">
    <source>
        <dbReference type="EMBL" id="CAE8594034.1"/>
    </source>
</evidence>